<dbReference type="Pfam" id="PF14368">
    <property type="entry name" value="LTP_2"/>
    <property type="match status" value="1"/>
</dbReference>
<dbReference type="InterPro" id="IPR016140">
    <property type="entry name" value="Bifunc_inhib/LTP/seed_store"/>
</dbReference>
<evidence type="ECO:0000313" key="4">
    <source>
        <dbReference type="EMBL" id="KAG6468782.1"/>
    </source>
</evidence>
<evidence type="ECO:0000256" key="1">
    <source>
        <dbReference type="SAM" id="MobiDB-lite"/>
    </source>
</evidence>
<dbReference type="EMBL" id="JACMSC010000022">
    <property type="protein sequence ID" value="KAG6468782.1"/>
    <property type="molecule type" value="Genomic_DNA"/>
</dbReference>
<organism evidence="4 5">
    <name type="scientific">Zingiber officinale</name>
    <name type="common">Ginger</name>
    <name type="synonym">Amomum zingiber</name>
    <dbReference type="NCBI Taxonomy" id="94328"/>
    <lineage>
        <taxon>Eukaryota</taxon>
        <taxon>Viridiplantae</taxon>
        <taxon>Streptophyta</taxon>
        <taxon>Embryophyta</taxon>
        <taxon>Tracheophyta</taxon>
        <taxon>Spermatophyta</taxon>
        <taxon>Magnoliopsida</taxon>
        <taxon>Liliopsida</taxon>
        <taxon>Zingiberales</taxon>
        <taxon>Zingiberaceae</taxon>
        <taxon>Zingiber</taxon>
    </lineage>
</organism>
<dbReference type="Gene3D" id="1.10.110.10">
    <property type="entry name" value="Plant lipid-transfer and hydrophobic proteins"/>
    <property type="match status" value="1"/>
</dbReference>
<evidence type="ECO:0000313" key="5">
    <source>
        <dbReference type="Proteomes" id="UP000734854"/>
    </source>
</evidence>
<feature type="chain" id="PRO_5035217795" description="Bifunctional inhibitor/plant lipid transfer protein/seed storage helical domain-containing protein" evidence="2">
    <location>
        <begin position="38"/>
        <end position="200"/>
    </location>
</feature>
<dbReference type="PANTHER" id="PTHR33286:SF1">
    <property type="entry name" value="OS01G0800600 PROTEIN"/>
    <property type="match status" value="1"/>
</dbReference>
<keyword evidence="2" id="KW-0732">Signal</keyword>
<name>A0A8J5C9B9_ZINOF</name>
<reference evidence="4 5" key="1">
    <citation type="submission" date="2020-08" db="EMBL/GenBank/DDBJ databases">
        <title>Plant Genome Project.</title>
        <authorList>
            <person name="Zhang R.-G."/>
        </authorList>
    </citation>
    <scope>NUCLEOTIDE SEQUENCE [LARGE SCALE GENOMIC DNA]</scope>
    <source>
        <tissue evidence="4">Rhizome</tissue>
    </source>
</reference>
<protein>
    <recommendedName>
        <fullName evidence="3">Bifunctional inhibitor/plant lipid transfer protein/seed storage helical domain-containing protein</fullName>
    </recommendedName>
</protein>
<gene>
    <name evidence="4" type="ORF">ZIOFF_073475</name>
</gene>
<keyword evidence="5" id="KW-1185">Reference proteome</keyword>
<dbReference type="InterPro" id="IPR036312">
    <property type="entry name" value="Bifun_inhib/LTP/seed_sf"/>
</dbReference>
<dbReference type="InterPro" id="IPR044741">
    <property type="entry name" value="NsLTP-like"/>
</dbReference>
<proteinExistence type="predicted"/>
<dbReference type="PANTHER" id="PTHR33286">
    <property type="entry name" value="BIFUNCTIONAL INHIBITOR/LIPID-TRANSFER PROTEIN/SEED STORAGE 2S ALBUMIN SUPERFAMILY PROTEIN"/>
    <property type="match status" value="1"/>
</dbReference>
<dbReference type="AlphaFoldDB" id="A0A8J5C9B9"/>
<feature type="compositionally biased region" description="Basic and acidic residues" evidence="1">
    <location>
        <begin position="142"/>
        <end position="158"/>
    </location>
</feature>
<feature type="region of interest" description="Disordered" evidence="1">
    <location>
        <begin position="135"/>
        <end position="158"/>
    </location>
</feature>
<accession>A0A8J5C9B9</accession>
<sequence>MSSWNSIVMQRRTPLFVCSMAVVAALLLLSAASPASAQTRICGVIIEKLTDTCREYIKIPGPKVNPSAECCALVEKSNVPCLCDNLPPGIEETISLEKAFFVARKCGKKIRAGSKCGGWPDGASSAAVDAKTPMVEVSPNRRGGEFEEESRRVSDRRGHGVPICGRAVERLLITVVPPLGSAEGGVSRRFRRTSNGGSPT</sequence>
<comment type="caution">
    <text evidence="4">The sequence shown here is derived from an EMBL/GenBank/DDBJ whole genome shotgun (WGS) entry which is preliminary data.</text>
</comment>
<dbReference type="SUPFAM" id="SSF47699">
    <property type="entry name" value="Bifunctional inhibitor/lipid-transfer protein/seed storage 2S albumin"/>
    <property type="match status" value="1"/>
</dbReference>
<feature type="signal peptide" evidence="2">
    <location>
        <begin position="1"/>
        <end position="37"/>
    </location>
</feature>
<dbReference type="Proteomes" id="UP000734854">
    <property type="component" value="Unassembled WGS sequence"/>
</dbReference>
<feature type="domain" description="Bifunctional inhibitor/plant lipid transfer protein/seed storage helical" evidence="3">
    <location>
        <begin position="29"/>
        <end position="116"/>
    </location>
</feature>
<dbReference type="CDD" id="cd04660">
    <property type="entry name" value="nsLTP_like"/>
    <property type="match status" value="1"/>
</dbReference>
<evidence type="ECO:0000256" key="2">
    <source>
        <dbReference type="SAM" id="SignalP"/>
    </source>
</evidence>
<evidence type="ECO:0000259" key="3">
    <source>
        <dbReference type="Pfam" id="PF14368"/>
    </source>
</evidence>